<accession>A0A420XV16</accession>
<comment type="caution">
    <text evidence="2">The sequence shown here is derived from an EMBL/GenBank/DDBJ whole genome shotgun (WGS) entry which is preliminary data.</text>
</comment>
<proteinExistence type="predicted"/>
<keyword evidence="3" id="KW-1185">Reference proteome</keyword>
<dbReference type="AlphaFoldDB" id="A0A420XV16"/>
<dbReference type="InParanoid" id="A0A420XV16"/>
<evidence type="ECO:0000313" key="2">
    <source>
        <dbReference type="EMBL" id="RKS80693.1"/>
    </source>
</evidence>
<keyword evidence="1" id="KW-0472">Membrane</keyword>
<evidence type="ECO:0000256" key="1">
    <source>
        <dbReference type="SAM" id="Phobius"/>
    </source>
</evidence>
<name>A0A420XV16_9ACTN</name>
<reference evidence="2 3" key="1">
    <citation type="submission" date="2018-10" db="EMBL/GenBank/DDBJ databases">
        <title>Genomic Encyclopedia of Archaeal and Bacterial Type Strains, Phase II (KMG-II): from individual species to whole genera.</title>
        <authorList>
            <person name="Goeker M."/>
        </authorList>
    </citation>
    <scope>NUCLEOTIDE SEQUENCE [LARGE SCALE GENOMIC DNA]</scope>
    <source>
        <strain evidence="2 3">RP-AC37</strain>
    </source>
</reference>
<keyword evidence="1" id="KW-0812">Transmembrane</keyword>
<dbReference type="Proteomes" id="UP000281955">
    <property type="component" value="Unassembled WGS sequence"/>
</dbReference>
<protein>
    <submittedName>
        <fullName evidence="2">Uncharacterized protein</fullName>
    </submittedName>
</protein>
<feature type="transmembrane region" description="Helical" evidence="1">
    <location>
        <begin position="103"/>
        <end position="123"/>
    </location>
</feature>
<feature type="transmembrane region" description="Helical" evidence="1">
    <location>
        <begin position="46"/>
        <end position="67"/>
    </location>
</feature>
<feature type="transmembrane region" description="Helical" evidence="1">
    <location>
        <begin position="12"/>
        <end position="40"/>
    </location>
</feature>
<gene>
    <name evidence="2" type="ORF">CLV35_0159</name>
</gene>
<dbReference type="EMBL" id="RBWV01000002">
    <property type="protein sequence ID" value="RKS80693.1"/>
    <property type="molecule type" value="Genomic_DNA"/>
</dbReference>
<dbReference type="RefSeq" id="WP_121191535.1">
    <property type="nucleotide sequence ID" value="NZ_RBWV01000002.1"/>
</dbReference>
<evidence type="ECO:0000313" key="3">
    <source>
        <dbReference type="Proteomes" id="UP000281955"/>
    </source>
</evidence>
<sequence length="137" mass="13741">MATTSRPAAARTATAATAATITMSAAVVLLVSALGLYHWAGAGSDLIMRDVVLATLLGLCAVGNLVAPLRARRSATGALVVAVVLLVATALEDSDGDRFARVVWVQVGVGGVALLCALTTLAATARSAHAHRDAHGS</sequence>
<feature type="transmembrane region" description="Helical" evidence="1">
    <location>
        <begin position="74"/>
        <end position="91"/>
    </location>
</feature>
<organism evidence="2 3">
    <name type="scientific">Motilibacter peucedani</name>
    <dbReference type="NCBI Taxonomy" id="598650"/>
    <lineage>
        <taxon>Bacteria</taxon>
        <taxon>Bacillati</taxon>
        <taxon>Actinomycetota</taxon>
        <taxon>Actinomycetes</taxon>
        <taxon>Motilibacterales</taxon>
        <taxon>Motilibacteraceae</taxon>
        <taxon>Motilibacter</taxon>
    </lineage>
</organism>
<keyword evidence="1" id="KW-1133">Transmembrane helix</keyword>